<keyword evidence="3" id="KW-1185">Reference proteome</keyword>
<accession>A0A927HG98</accession>
<dbReference type="RefSeq" id="WP_191076275.1">
    <property type="nucleotide sequence ID" value="NZ_JACTAG010000002.1"/>
</dbReference>
<protein>
    <submittedName>
        <fullName evidence="2">SH3 domain-containing protein</fullName>
    </submittedName>
</protein>
<dbReference type="EMBL" id="JACTAG010000002">
    <property type="protein sequence ID" value="MBD3665288.1"/>
    <property type="molecule type" value="Genomic_DNA"/>
</dbReference>
<proteinExistence type="predicted"/>
<organism evidence="2 3">
    <name type="scientific">Sulfitobacter aestuariivivens</name>
    <dbReference type="NCBI Taxonomy" id="2766981"/>
    <lineage>
        <taxon>Bacteria</taxon>
        <taxon>Pseudomonadati</taxon>
        <taxon>Pseudomonadota</taxon>
        <taxon>Alphaproteobacteria</taxon>
        <taxon>Rhodobacterales</taxon>
        <taxon>Roseobacteraceae</taxon>
        <taxon>Sulfitobacter</taxon>
    </lineage>
</organism>
<reference evidence="2" key="1">
    <citation type="submission" date="2020-08" db="EMBL/GenBank/DDBJ databases">
        <title>Sulfitobacter aestuariivivens sp. nov., isolated from a tidal flat.</title>
        <authorList>
            <person name="Park S."/>
            <person name="Yoon J.-H."/>
        </authorList>
    </citation>
    <scope>NUCLEOTIDE SEQUENCE</scope>
    <source>
        <strain evidence="2">TSTF-M16</strain>
    </source>
</reference>
<dbReference type="AlphaFoldDB" id="A0A927HG98"/>
<feature type="signal peptide" evidence="1">
    <location>
        <begin position="1"/>
        <end position="18"/>
    </location>
</feature>
<comment type="caution">
    <text evidence="2">The sequence shown here is derived from an EMBL/GenBank/DDBJ whole genome shotgun (WGS) entry which is preliminary data.</text>
</comment>
<name>A0A927HG98_9RHOB</name>
<dbReference type="Gene3D" id="2.30.30.40">
    <property type="entry name" value="SH3 Domains"/>
    <property type="match status" value="1"/>
</dbReference>
<sequence length="209" mass="22724">MKGWLIVCLLLFALPANATQDRWPALYNVSGVAADDVLNVRSEPNAGAPIVGTLAADTRDVELIRPNDRQTWALVNIGERSGWVSLAFLQRQPGQWYGAAPDTLWCAGTEPFWSFKVDAGKITYESQDTATQMGRIDATTQSHNHTGRHAIVGIFERSGDGPYLDSLALLANEVCGDGMSDREYGFALDLILGNMNGFVLQSGCCSLTR</sequence>
<dbReference type="Proteomes" id="UP000635142">
    <property type="component" value="Unassembled WGS sequence"/>
</dbReference>
<gene>
    <name evidence="2" type="ORF">H9Q16_15235</name>
</gene>
<evidence type="ECO:0000313" key="2">
    <source>
        <dbReference type="EMBL" id="MBD3665288.1"/>
    </source>
</evidence>
<keyword evidence="1" id="KW-0732">Signal</keyword>
<evidence type="ECO:0000313" key="3">
    <source>
        <dbReference type="Proteomes" id="UP000635142"/>
    </source>
</evidence>
<evidence type="ECO:0000256" key="1">
    <source>
        <dbReference type="SAM" id="SignalP"/>
    </source>
</evidence>
<feature type="chain" id="PRO_5037081762" evidence="1">
    <location>
        <begin position="19"/>
        <end position="209"/>
    </location>
</feature>